<dbReference type="EMBL" id="BAUW01000007">
    <property type="protein sequence ID" value="GAE44228.1"/>
    <property type="molecule type" value="Genomic_DNA"/>
</dbReference>
<dbReference type="AlphaFoldDB" id="W4RK11"/>
<evidence type="ECO:0000313" key="3">
    <source>
        <dbReference type="Proteomes" id="UP000018949"/>
    </source>
</evidence>
<reference evidence="2 3" key="1">
    <citation type="submission" date="2013-12" db="EMBL/GenBank/DDBJ databases">
        <title>NBRP : Genome information of microbial organism related human and environment.</title>
        <authorList>
            <person name="Hattori M."/>
            <person name="Oshima K."/>
            <person name="Inaba H."/>
            <person name="Suda W."/>
            <person name="Sakamoto M."/>
            <person name="Iino T."/>
            <person name="Kitahara M."/>
            <person name="Oshida Y."/>
            <person name="Iida T."/>
            <person name="Kudo T."/>
            <person name="Itoh T."/>
            <person name="Ahmed I."/>
            <person name="Ohkuma M."/>
        </authorList>
    </citation>
    <scope>NUCLEOTIDE SEQUENCE [LARGE SCALE GENOMIC DNA]</scope>
    <source>
        <strain evidence="2 3">JCM 21738</strain>
    </source>
</reference>
<keyword evidence="1" id="KW-0812">Transmembrane</keyword>
<keyword evidence="3" id="KW-1185">Reference proteome</keyword>
<keyword evidence="1" id="KW-1133">Transmembrane helix</keyword>
<feature type="transmembrane region" description="Helical" evidence="1">
    <location>
        <begin position="36"/>
        <end position="52"/>
    </location>
</feature>
<proteinExistence type="predicted"/>
<dbReference type="Proteomes" id="UP000018949">
    <property type="component" value="Unassembled WGS sequence"/>
</dbReference>
<protein>
    <submittedName>
        <fullName evidence="2">Inner membrane protein translocase</fullName>
    </submittedName>
</protein>
<feature type="transmembrane region" description="Helical" evidence="1">
    <location>
        <begin position="12"/>
        <end position="30"/>
    </location>
</feature>
<organism evidence="2 3">
    <name type="scientific">Mesobacillus boroniphilus JCM 21738</name>
    <dbReference type="NCBI Taxonomy" id="1294265"/>
    <lineage>
        <taxon>Bacteria</taxon>
        <taxon>Bacillati</taxon>
        <taxon>Bacillota</taxon>
        <taxon>Bacilli</taxon>
        <taxon>Bacillales</taxon>
        <taxon>Bacillaceae</taxon>
        <taxon>Mesobacillus</taxon>
    </lineage>
</organism>
<name>W4RK11_9BACI</name>
<evidence type="ECO:0000313" key="2">
    <source>
        <dbReference type="EMBL" id="GAE44228.1"/>
    </source>
</evidence>
<gene>
    <name evidence="2" type="ORF">JCM21738_918</name>
</gene>
<accession>W4RK11</accession>
<comment type="caution">
    <text evidence="2">The sequence shown here is derived from an EMBL/GenBank/DDBJ whole genome shotgun (WGS) entry which is preliminary data.</text>
</comment>
<evidence type="ECO:0000256" key="1">
    <source>
        <dbReference type="SAM" id="Phobius"/>
    </source>
</evidence>
<keyword evidence="1" id="KW-0472">Membrane</keyword>
<sequence>MSNVTEEQKKQMKFMGLLSPVMIVMFSLNAPSALPLYWTVGGMFLIIQTLLARRSMRKKKIQSGLRTKFNILMPGKCSFPGFLI</sequence>
<dbReference type="eggNOG" id="COG0706">
    <property type="taxonomic scope" value="Bacteria"/>
</dbReference>